<dbReference type="InterPro" id="IPR027417">
    <property type="entry name" value="P-loop_NTPase"/>
</dbReference>
<dbReference type="EMBL" id="PUFP01000054">
    <property type="protein sequence ID" value="TDG77198.1"/>
    <property type="molecule type" value="Genomic_DNA"/>
</dbReference>
<dbReference type="SUPFAM" id="SSF52540">
    <property type="entry name" value="P-loop containing nucleoside triphosphate hydrolases"/>
    <property type="match status" value="1"/>
</dbReference>
<protein>
    <recommendedName>
        <fullName evidence="3">Phage nucleotide-binding protein</fullName>
    </recommendedName>
</protein>
<evidence type="ECO:0008006" key="3">
    <source>
        <dbReference type="Google" id="ProtNLM"/>
    </source>
</evidence>
<proteinExistence type="predicted"/>
<dbReference type="Proteomes" id="UP000295181">
    <property type="component" value="Unassembled WGS sequence"/>
</dbReference>
<evidence type="ECO:0000313" key="2">
    <source>
        <dbReference type="Proteomes" id="UP000295181"/>
    </source>
</evidence>
<dbReference type="GeneID" id="72460222"/>
<accession>A0A4R5NMX0</accession>
<organism evidence="1 2">
    <name type="scientific">Lentilactobacillus buchneri DSM 20057</name>
    <dbReference type="NCBI Taxonomy" id="1423728"/>
    <lineage>
        <taxon>Bacteria</taxon>
        <taxon>Bacillati</taxon>
        <taxon>Bacillota</taxon>
        <taxon>Bacilli</taxon>
        <taxon>Lactobacillales</taxon>
        <taxon>Lactobacillaceae</taxon>
        <taxon>Lentilactobacillus</taxon>
    </lineage>
</organism>
<name>A0A4R5NMX0_LENBU</name>
<dbReference type="Pfam" id="PF13479">
    <property type="entry name" value="AAA_24"/>
    <property type="match status" value="1"/>
</dbReference>
<sequence>MKTIEAKDLQRTLNWRVILYAKPGTGKTTCVKYLPGKTRIFDLDNSAKVLAGISNVTVDEMDRTHPEEDMKQYLEQASELIVGYDNLVIDNVSSFEKDWFVEKGKGSHNGISNELQDYSQWTNYFSRVMTAIYALPVNVLTTAWETQRQITTENGQQFNQYAPEIRQSVMDGMLGLCDVVGRLIINPKTNGRGVMLQGNDSIYAKNRLDNRTMCAAKDLFKFGSGNDDKTN</sequence>
<reference evidence="1 2" key="1">
    <citation type="journal article" date="2019" name="Appl. Microbiol. Biotechnol.">
        <title>Uncovering carbohydrate metabolism through a genotype-phenotype association study of 56 lactic acid bacteria genomes.</title>
        <authorList>
            <person name="Buron-Moles G."/>
            <person name="Chailyan A."/>
            <person name="Dolejs I."/>
            <person name="Forster J."/>
            <person name="Miks M.H."/>
        </authorList>
    </citation>
    <scope>NUCLEOTIDE SEQUENCE [LARGE SCALE GENOMIC DNA]</scope>
    <source>
        <strain evidence="1 2">ATCC 4005</strain>
    </source>
</reference>
<dbReference type="InterPro" id="IPR006505">
    <property type="entry name" value="Phage_nucleotide-bp"/>
</dbReference>
<gene>
    <name evidence="1" type="ORF">C5L32_000814</name>
</gene>
<evidence type="ECO:0000313" key="1">
    <source>
        <dbReference type="EMBL" id="TDG77198.1"/>
    </source>
</evidence>
<dbReference type="NCBIfam" id="TIGR01618">
    <property type="entry name" value="phage_P_loop"/>
    <property type="match status" value="1"/>
</dbReference>
<dbReference type="RefSeq" id="WP_013728329.1">
    <property type="nucleotide sequence ID" value="NZ_AZDM01000023.1"/>
</dbReference>
<comment type="caution">
    <text evidence="1">The sequence shown here is derived from an EMBL/GenBank/DDBJ whole genome shotgun (WGS) entry which is preliminary data.</text>
</comment>
<dbReference type="AlphaFoldDB" id="A0A4R5NMX0"/>